<dbReference type="NCBIfam" id="TIGR00728">
    <property type="entry name" value="OPT_sfam"/>
    <property type="match status" value="1"/>
</dbReference>
<feature type="transmembrane region" description="Helical" evidence="6">
    <location>
        <begin position="51"/>
        <end position="69"/>
    </location>
</feature>
<dbReference type="InterPro" id="IPR045035">
    <property type="entry name" value="YSL-like"/>
</dbReference>
<evidence type="ECO:0000256" key="2">
    <source>
        <dbReference type="ARBA" id="ARBA00022448"/>
    </source>
</evidence>
<dbReference type="Proteomes" id="UP000886069">
    <property type="component" value="Unassembled WGS sequence"/>
</dbReference>
<comment type="caution">
    <text evidence="7">The sequence shown here is derived from an EMBL/GenBank/DDBJ whole genome shotgun (WGS) entry which is preliminary data.</text>
</comment>
<accession>A0A7V2F3L3</accession>
<name>A0A7V2F3L3_UNCEI</name>
<protein>
    <submittedName>
        <fullName evidence="7">Oligopeptide transporter, OPT family</fullName>
    </submittedName>
</protein>
<keyword evidence="3 6" id="KW-0812">Transmembrane</keyword>
<organism evidence="7">
    <name type="scientific">Eiseniibacteriota bacterium</name>
    <dbReference type="NCBI Taxonomy" id="2212470"/>
    <lineage>
        <taxon>Bacteria</taxon>
        <taxon>Candidatus Eiseniibacteriota</taxon>
    </lineage>
</organism>
<dbReference type="EMBL" id="DSEC01000435">
    <property type="protein sequence ID" value="HER44030.1"/>
    <property type="molecule type" value="Genomic_DNA"/>
</dbReference>
<feature type="non-terminal residue" evidence="7">
    <location>
        <position position="373"/>
    </location>
</feature>
<feature type="transmembrane region" description="Helical" evidence="6">
    <location>
        <begin position="172"/>
        <end position="193"/>
    </location>
</feature>
<comment type="subcellular location">
    <subcellularLocation>
        <location evidence="1">Membrane</location>
        <topology evidence="1">Multi-pass membrane protein</topology>
    </subcellularLocation>
</comment>
<feature type="transmembrane region" description="Helical" evidence="6">
    <location>
        <begin position="90"/>
        <end position="112"/>
    </location>
</feature>
<keyword evidence="4 6" id="KW-1133">Transmembrane helix</keyword>
<dbReference type="GO" id="GO:0016020">
    <property type="term" value="C:membrane"/>
    <property type="evidence" value="ECO:0007669"/>
    <property type="project" value="UniProtKB-SubCell"/>
</dbReference>
<sequence>MNEERTEFKPYVPADTILPEFTWRAVILGAVLGLIFSAVTVYLGLKAGLTVAVNIPIAIIAMAFFAAMSKAKLGKPATVLEINTVQTTGAAGESIAAGIIFTLPALIFLGFTLDVTKAFVVALAGGSLGVCFLIPLRRYLIEREHGVLPYPEGIACAEVIKSGEKSGSHASAVFWGAGIGYAYKLLMSVFRFWREAPLWRPRFYSGSTLIGEVSPELLGVGYIIGPRTASIMVAGGFISWMLLIPLIKFFGAATPITIEEGGRLVQTTIGDLTSYSVLWNRYVRYIGAGAVVAGGIINLVRAMPTIIHSFKDSLAEIRGGDEAKKAVSRISRDLPLSFVFAGIAVAFVLIYLLLNIVIHPGHLFGNFIATLLI</sequence>
<dbReference type="PANTHER" id="PTHR31645">
    <property type="entry name" value="OLIGOPEPTIDE TRANSPORTER YGL114W-RELATED"/>
    <property type="match status" value="1"/>
</dbReference>
<evidence type="ECO:0000313" key="7">
    <source>
        <dbReference type="EMBL" id="HER44030.1"/>
    </source>
</evidence>
<feature type="transmembrane region" description="Helical" evidence="6">
    <location>
        <begin position="237"/>
        <end position="258"/>
    </location>
</feature>
<feature type="transmembrane region" description="Helical" evidence="6">
    <location>
        <begin position="118"/>
        <end position="136"/>
    </location>
</feature>
<feature type="transmembrane region" description="Helical" evidence="6">
    <location>
        <begin position="21"/>
        <end position="45"/>
    </location>
</feature>
<reference evidence="7" key="1">
    <citation type="journal article" date="2020" name="mSystems">
        <title>Genome- and Community-Level Interaction Insights into Carbon Utilization and Element Cycling Functions of Hydrothermarchaeota in Hydrothermal Sediment.</title>
        <authorList>
            <person name="Zhou Z."/>
            <person name="Liu Y."/>
            <person name="Xu W."/>
            <person name="Pan J."/>
            <person name="Luo Z.H."/>
            <person name="Li M."/>
        </authorList>
    </citation>
    <scope>NUCLEOTIDE SEQUENCE [LARGE SCALE GENOMIC DNA]</scope>
    <source>
        <strain evidence="7">SpSt-1233</strain>
    </source>
</reference>
<evidence type="ECO:0000256" key="4">
    <source>
        <dbReference type="ARBA" id="ARBA00022989"/>
    </source>
</evidence>
<feature type="transmembrane region" description="Helical" evidence="6">
    <location>
        <begin position="282"/>
        <end position="300"/>
    </location>
</feature>
<feature type="transmembrane region" description="Helical" evidence="6">
    <location>
        <begin position="334"/>
        <end position="358"/>
    </location>
</feature>
<dbReference type="GO" id="GO:0035673">
    <property type="term" value="F:oligopeptide transmembrane transporter activity"/>
    <property type="evidence" value="ECO:0007669"/>
    <property type="project" value="InterPro"/>
</dbReference>
<dbReference type="Pfam" id="PF03169">
    <property type="entry name" value="OPT"/>
    <property type="match status" value="1"/>
</dbReference>
<evidence type="ECO:0000256" key="3">
    <source>
        <dbReference type="ARBA" id="ARBA00022692"/>
    </source>
</evidence>
<keyword evidence="2" id="KW-0813">Transport</keyword>
<gene>
    <name evidence="7" type="ORF">ENO08_06185</name>
</gene>
<dbReference type="InterPro" id="IPR004814">
    <property type="entry name" value="Oligopep_transpt"/>
</dbReference>
<evidence type="ECO:0000256" key="6">
    <source>
        <dbReference type="SAM" id="Phobius"/>
    </source>
</evidence>
<dbReference type="PANTHER" id="PTHR31645:SF0">
    <property type="entry name" value="OLIGOPEPTIDE TRANSPORTER YGL114W-RELATED"/>
    <property type="match status" value="1"/>
</dbReference>
<dbReference type="AlphaFoldDB" id="A0A7V2F3L3"/>
<proteinExistence type="predicted"/>
<evidence type="ECO:0000256" key="1">
    <source>
        <dbReference type="ARBA" id="ARBA00004141"/>
    </source>
</evidence>
<keyword evidence="5 6" id="KW-0472">Membrane</keyword>
<evidence type="ECO:0000256" key="5">
    <source>
        <dbReference type="ARBA" id="ARBA00023136"/>
    </source>
</evidence>
<dbReference type="NCBIfam" id="TIGR00733">
    <property type="entry name" value="OPT family oligopeptide transporter"/>
    <property type="match status" value="1"/>
</dbReference>
<dbReference type="InterPro" id="IPR004813">
    <property type="entry name" value="OPT"/>
</dbReference>